<proteinExistence type="predicted"/>
<gene>
    <name evidence="1" type="ORF">EVA_02334</name>
</gene>
<sequence>MSGHDRVEFGIIIEFKLQFGLCNRLHQRIYHAHLASVDICIIGCYIDFGVARVSAHHILRSVVLAEYLGVHEHTS</sequence>
<evidence type="ECO:0000313" key="1">
    <source>
        <dbReference type="EMBL" id="EJX09552.1"/>
    </source>
</evidence>
<accession>J9GNB0</accession>
<name>J9GNB0_9ZZZZ</name>
<comment type="caution">
    <text evidence="1">The sequence shown here is derived from an EMBL/GenBank/DDBJ whole genome shotgun (WGS) entry which is preliminary data.</text>
</comment>
<dbReference type="AlphaFoldDB" id="J9GNB0"/>
<reference evidence="1" key="1">
    <citation type="journal article" date="2012" name="PLoS ONE">
        <title>Gene sets for utilization of primary and secondary nutrition supplies in the distal gut of endangered iberian lynx.</title>
        <authorList>
            <person name="Alcaide M."/>
            <person name="Messina E."/>
            <person name="Richter M."/>
            <person name="Bargiela R."/>
            <person name="Peplies J."/>
            <person name="Huws S.A."/>
            <person name="Newbold C.J."/>
            <person name="Golyshin P.N."/>
            <person name="Simon M.A."/>
            <person name="Lopez G."/>
            <person name="Yakimov M.M."/>
            <person name="Ferrer M."/>
        </authorList>
    </citation>
    <scope>NUCLEOTIDE SEQUENCE</scope>
</reference>
<protein>
    <submittedName>
        <fullName evidence="1">Uncharacterized protein</fullName>
    </submittedName>
</protein>
<dbReference type="EMBL" id="AMCI01000365">
    <property type="protein sequence ID" value="EJX09552.1"/>
    <property type="molecule type" value="Genomic_DNA"/>
</dbReference>
<organism evidence="1">
    <name type="scientific">gut metagenome</name>
    <dbReference type="NCBI Taxonomy" id="749906"/>
    <lineage>
        <taxon>unclassified sequences</taxon>
        <taxon>metagenomes</taxon>
        <taxon>organismal metagenomes</taxon>
    </lineage>
</organism>